<evidence type="ECO:0000313" key="4">
    <source>
        <dbReference type="Proteomes" id="UP000566819"/>
    </source>
</evidence>
<feature type="compositionally biased region" description="Low complexity" evidence="2">
    <location>
        <begin position="161"/>
        <end position="170"/>
    </location>
</feature>
<feature type="compositionally biased region" description="Pro residues" evidence="2">
    <location>
        <begin position="119"/>
        <end position="131"/>
    </location>
</feature>
<dbReference type="OrthoDB" id="5324651at2759"/>
<evidence type="ECO:0000256" key="1">
    <source>
        <dbReference type="SAM" id="Coils"/>
    </source>
</evidence>
<name>A0A8H4RK89_9HELO</name>
<gene>
    <name evidence="3" type="ORF">G7Y89_g6566</name>
</gene>
<feature type="compositionally biased region" description="Polar residues" evidence="2">
    <location>
        <begin position="560"/>
        <end position="575"/>
    </location>
</feature>
<feature type="coiled-coil region" evidence="1">
    <location>
        <begin position="353"/>
        <end position="387"/>
    </location>
</feature>
<protein>
    <submittedName>
        <fullName evidence="3">Uncharacterized protein</fullName>
    </submittedName>
</protein>
<feature type="region of interest" description="Disordered" evidence="2">
    <location>
        <begin position="105"/>
        <end position="201"/>
    </location>
</feature>
<reference evidence="3 4" key="1">
    <citation type="submission" date="2020-03" db="EMBL/GenBank/DDBJ databases">
        <title>Draft Genome Sequence of Cudoniella acicularis.</title>
        <authorList>
            <person name="Buettner E."/>
            <person name="Kellner H."/>
        </authorList>
    </citation>
    <scope>NUCLEOTIDE SEQUENCE [LARGE SCALE GENOMIC DNA]</scope>
    <source>
        <strain evidence="3 4">DSM 108380</strain>
    </source>
</reference>
<feature type="compositionally biased region" description="Basic and acidic residues" evidence="2">
    <location>
        <begin position="175"/>
        <end position="201"/>
    </location>
</feature>
<comment type="caution">
    <text evidence="3">The sequence shown here is derived from an EMBL/GenBank/DDBJ whole genome shotgun (WGS) entry which is preliminary data.</text>
</comment>
<sequence>MSDTYLDKERVYVAYRDIFKGKLAKLRKRNKIRNVVEKHKDHFHHKQLTDSMDADKTCRILGDLLAARLFESESAVEATFPALFSPAEFGNGTALIAKCEEDGFEGECGQRDRTNSDAPPFPDTLPSPDTPIPNSASSESAPTVRQHRIDRQSGRIRKPTRATTKPTRAILQVGEGKEAVPKEAFREDREKSNEVPRHTRDCNIIPTNPTYLPFRLQHLILTQTQRLLEECCYNFAENWFPSLLEANGWEAPEAVELTEWWKTLSKYNIPTTAIDLSHGQSLAVLFKRVKSIRHCAVHRHPQIPVKKVEEMVQNAWLLSLALRDDSRATQLLHWHKELKSLVAHLQVRTNSQKDAAEAELRDIHKAKVEIEERLAALESRASQLTRSLEVEGRSHRPIDVEALQSLEEALSRPALAKALPLIAQDQTWQWIDNSVGMIINPKDAGAPKRLNLKVEPRGDQLLLRAPVLAANALCDSYEGLCGYMGKCGSLHKPPKCPREVDETEQEVFQGSVQDSRVTTRSMTLQRTAVKGYESFGLTLDMQTRAENETAGHMRPGVENGLQSASAERLQPSTLTRYPPDLVSTDDGDESTDYGTMPSDYEWE</sequence>
<dbReference type="EMBL" id="JAAMPI010000431">
    <property type="protein sequence ID" value="KAF4631565.1"/>
    <property type="molecule type" value="Genomic_DNA"/>
</dbReference>
<dbReference type="AlphaFoldDB" id="A0A8H4RK89"/>
<evidence type="ECO:0000256" key="2">
    <source>
        <dbReference type="SAM" id="MobiDB-lite"/>
    </source>
</evidence>
<keyword evidence="1" id="KW-0175">Coiled coil</keyword>
<organism evidence="3 4">
    <name type="scientific">Cudoniella acicularis</name>
    <dbReference type="NCBI Taxonomy" id="354080"/>
    <lineage>
        <taxon>Eukaryota</taxon>
        <taxon>Fungi</taxon>
        <taxon>Dikarya</taxon>
        <taxon>Ascomycota</taxon>
        <taxon>Pezizomycotina</taxon>
        <taxon>Leotiomycetes</taxon>
        <taxon>Helotiales</taxon>
        <taxon>Tricladiaceae</taxon>
        <taxon>Cudoniella</taxon>
    </lineage>
</organism>
<proteinExistence type="predicted"/>
<feature type="compositionally biased region" description="Polar residues" evidence="2">
    <location>
        <begin position="132"/>
        <end position="143"/>
    </location>
</feature>
<keyword evidence="4" id="KW-1185">Reference proteome</keyword>
<evidence type="ECO:0000313" key="3">
    <source>
        <dbReference type="EMBL" id="KAF4631565.1"/>
    </source>
</evidence>
<feature type="region of interest" description="Disordered" evidence="2">
    <location>
        <begin position="551"/>
        <end position="603"/>
    </location>
</feature>
<accession>A0A8H4RK89</accession>
<dbReference type="Proteomes" id="UP000566819">
    <property type="component" value="Unassembled WGS sequence"/>
</dbReference>